<dbReference type="RefSeq" id="WP_089022553.1">
    <property type="nucleotide sequence ID" value="NZ_NIQC01000002.1"/>
</dbReference>
<keyword evidence="5" id="KW-1185">Reference proteome</keyword>
<protein>
    <submittedName>
        <fullName evidence="4">Uncharacterized protein</fullName>
    </submittedName>
</protein>
<feature type="coiled-coil region" evidence="1">
    <location>
        <begin position="49"/>
        <end position="107"/>
    </location>
</feature>
<dbReference type="Pfam" id="PF14559">
    <property type="entry name" value="TPR_19"/>
    <property type="match status" value="1"/>
</dbReference>
<sequence length="226" mass="25810">MSFFMKPKKKALRKVALVAAVLFIASVALGAGIGALDFLGGEPQHQVNIEQEKEQLAHFEEEVKENSEDVGALMNLGQQQLFLGMIYAEQENDLEKAETYFEKSQETYDDAIELDPENVDLLVDKASAAFYLNEVEKAEGLLSEALEIEPEHNEALYMYSNYLAYIEADFEAAIEKLETALDSKDLTDHNREQYEMMIEQYEVMNESTEENIEQQLDVEEEQEDQE</sequence>
<keyword evidence="3" id="KW-0732">Signal</keyword>
<dbReference type="AlphaFoldDB" id="A0A226C2S6"/>
<feature type="signal peptide" evidence="3">
    <location>
        <begin position="1"/>
        <end position="30"/>
    </location>
</feature>
<dbReference type="SUPFAM" id="SSF48452">
    <property type="entry name" value="TPR-like"/>
    <property type="match status" value="1"/>
</dbReference>
<dbReference type="Gene3D" id="1.25.40.10">
    <property type="entry name" value="Tetratricopeptide repeat domain"/>
    <property type="match status" value="2"/>
</dbReference>
<keyword evidence="1" id="KW-0175">Coiled coil</keyword>
<dbReference type="Proteomes" id="UP000214588">
    <property type="component" value="Unassembled WGS sequence"/>
</dbReference>
<gene>
    <name evidence="4" type="ORF">CDO51_01645</name>
</gene>
<feature type="region of interest" description="Disordered" evidence="2">
    <location>
        <begin position="205"/>
        <end position="226"/>
    </location>
</feature>
<dbReference type="EMBL" id="NIQC01000002">
    <property type="protein sequence ID" value="OWZ84749.1"/>
    <property type="molecule type" value="Genomic_DNA"/>
</dbReference>
<name>A0A226C2S6_9FIRM</name>
<evidence type="ECO:0000256" key="3">
    <source>
        <dbReference type="SAM" id="SignalP"/>
    </source>
</evidence>
<organism evidence="4 5">
    <name type="scientific">Natranaerobius trueperi</name>
    <dbReference type="NCBI Taxonomy" id="759412"/>
    <lineage>
        <taxon>Bacteria</taxon>
        <taxon>Bacillati</taxon>
        <taxon>Bacillota</taxon>
        <taxon>Clostridia</taxon>
        <taxon>Natranaerobiales</taxon>
        <taxon>Natranaerobiaceae</taxon>
        <taxon>Natranaerobius</taxon>
    </lineage>
</organism>
<dbReference type="InterPro" id="IPR011990">
    <property type="entry name" value="TPR-like_helical_dom_sf"/>
</dbReference>
<evidence type="ECO:0000256" key="2">
    <source>
        <dbReference type="SAM" id="MobiDB-lite"/>
    </source>
</evidence>
<feature type="chain" id="PRO_5012172061" evidence="3">
    <location>
        <begin position="31"/>
        <end position="226"/>
    </location>
</feature>
<accession>A0A226C2S6</accession>
<comment type="caution">
    <text evidence="4">The sequence shown here is derived from an EMBL/GenBank/DDBJ whole genome shotgun (WGS) entry which is preliminary data.</text>
</comment>
<reference evidence="4 5" key="1">
    <citation type="submission" date="2017-06" db="EMBL/GenBank/DDBJ databases">
        <title>Draft Genome Sequence of Natranaerobius trueperi halophilic, alkalithermophilic bacteria from soda lakes.</title>
        <authorList>
            <person name="Zhao B."/>
        </authorList>
    </citation>
    <scope>NUCLEOTIDE SEQUENCE [LARGE SCALE GENOMIC DNA]</scope>
    <source>
        <strain evidence="4 5">DSM 18760</strain>
    </source>
</reference>
<dbReference type="OrthoDB" id="9769030at2"/>
<evidence type="ECO:0000313" key="5">
    <source>
        <dbReference type="Proteomes" id="UP000214588"/>
    </source>
</evidence>
<evidence type="ECO:0000256" key="1">
    <source>
        <dbReference type="SAM" id="Coils"/>
    </source>
</evidence>
<proteinExistence type="predicted"/>
<evidence type="ECO:0000313" key="4">
    <source>
        <dbReference type="EMBL" id="OWZ84749.1"/>
    </source>
</evidence>
<feature type="compositionally biased region" description="Acidic residues" evidence="2">
    <location>
        <begin position="207"/>
        <end position="226"/>
    </location>
</feature>